<evidence type="ECO:0000256" key="8">
    <source>
        <dbReference type="ARBA" id="ARBA00022695"/>
    </source>
</evidence>
<evidence type="ECO:0000256" key="13">
    <source>
        <dbReference type="ARBA" id="ARBA00022953"/>
    </source>
</evidence>
<feature type="domain" description="Mononegavirus-type SAM-dependent 2'-O-MTase" evidence="24">
    <location>
        <begin position="1757"/>
        <end position="1964"/>
    </location>
</feature>
<dbReference type="InterPro" id="IPR026890">
    <property type="entry name" value="Mononeg_mRNAcap"/>
</dbReference>
<feature type="domain" description="RdRp catalytic" evidence="23">
    <location>
        <begin position="658"/>
        <end position="842"/>
    </location>
</feature>
<keyword evidence="16" id="KW-0511">Multifunctional enzyme</keyword>
<dbReference type="EMBL" id="MZ328288">
    <property type="protein sequence ID" value="UBB42373.1"/>
    <property type="molecule type" value="Viral_cRNA"/>
</dbReference>
<protein>
    <recommendedName>
        <fullName evidence="22">RNA-directed RNA polymerase L</fullName>
        <shortName evidence="22">Protein L</shortName>
    </recommendedName>
    <alternativeName>
        <fullName evidence="22">Large structural protein</fullName>
    </alternativeName>
    <alternativeName>
        <fullName evidence="22">Replicase</fullName>
    </alternativeName>
    <alternativeName>
        <fullName evidence="22">Transcriptase</fullName>
    </alternativeName>
    <domain>
        <recommendedName>
            <fullName evidence="22">RNA-directed RNA polymerase</fullName>
            <ecNumber evidence="22">2.7.7.48</ecNumber>
        </recommendedName>
    </domain>
    <domain>
        <recommendedName>
            <fullName evidence="22">GTP phosphohydrolase</fullName>
            <ecNumber evidence="22">3.6.1.-</ecNumber>
        </recommendedName>
    </domain>
    <domain>
        <recommendedName>
            <fullName evidence="22">GDP polyribonucleotidyltransferase</fullName>
            <ecNumber evidence="22">2.7.7.88</ecNumber>
        </recommendedName>
        <alternativeName>
            <fullName evidence="22">PRNTase</fullName>
        </alternativeName>
    </domain>
    <domain>
        <recommendedName>
            <fullName evidence="22">mRNA (nucleoside-2'-O-)-methyltransferase</fullName>
            <shortName evidence="22">N1-2'-O-MTase</shortName>
            <ecNumber evidence="22">2.1.1.-</ecNumber>
        </recommendedName>
    </domain>
    <domain>
        <recommendedName>
            <fullName evidence="22">mRNA (guanine-N(7)-)-methyltransferase</fullName>
            <shortName evidence="22">G-N7-MTase</shortName>
        </recommendedName>
    </domain>
</protein>
<comment type="catalytic activity">
    <reaction evidence="18 22">
        <text>a 5'-end (5'-triphosphoguanosine)-(2'-O-methyladenylyl)-adenylyl-cytidylyl-adenosine in mRNA + S-adenosyl-L-methionine = a 5'-end (N(7)-methyl 5'-triphosphoguanosine)-(2'-O-methyladenylyl)-adenylyl-cytidylyl-adenosine in mRNA + S-adenosyl-L-homocysteine</text>
        <dbReference type="Rhea" id="RHEA:65440"/>
        <dbReference type="Rhea" id="RHEA-COMP:16798"/>
        <dbReference type="Rhea" id="RHEA-COMP:16801"/>
        <dbReference type="ChEBI" id="CHEBI:57856"/>
        <dbReference type="ChEBI" id="CHEBI:59789"/>
        <dbReference type="ChEBI" id="CHEBI:156482"/>
        <dbReference type="ChEBI" id="CHEBI:156483"/>
    </reaction>
</comment>
<evidence type="ECO:0000256" key="14">
    <source>
        <dbReference type="ARBA" id="ARBA00023042"/>
    </source>
</evidence>
<evidence type="ECO:0000256" key="6">
    <source>
        <dbReference type="ARBA" id="ARBA00022679"/>
    </source>
</evidence>
<organism evidence="25 26">
    <name type="scientific">Jingmen Miniopterus schreibersii paramyxovirus 1</name>
    <dbReference type="NCBI Taxonomy" id="2877500"/>
    <lineage>
        <taxon>Viruses</taxon>
        <taxon>Riboviria</taxon>
        <taxon>Orthornavirae</taxon>
        <taxon>Negarnaviricota</taxon>
        <taxon>Haploviricotina</taxon>
        <taxon>Monjiviricetes</taxon>
        <taxon>Mononegavirales</taxon>
        <taxon>Paramyxoviridae</taxon>
        <taxon>Orthoparamyxovirinae</taxon>
        <taxon>Parajeilongvirus</taxon>
        <taxon>Parajeilongvirus hubeiense</taxon>
    </lineage>
</organism>
<evidence type="ECO:0000256" key="4">
    <source>
        <dbReference type="ARBA" id="ARBA00022603"/>
    </source>
</evidence>
<evidence type="ECO:0000256" key="18">
    <source>
        <dbReference type="ARBA" id="ARBA00024499"/>
    </source>
</evidence>
<keyword evidence="11 22" id="KW-0067">ATP-binding</keyword>
<comment type="catalytic activity">
    <reaction evidence="22">
        <text>RNA(n) + a ribonucleoside 5'-triphosphate = RNA(n+1) + diphosphate</text>
        <dbReference type="Rhea" id="RHEA:21248"/>
        <dbReference type="Rhea" id="RHEA-COMP:14527"/>
        <dbReference type="Rhea" id="RHEA-COMP:17342"/>
        <dbReference type="ChEBI" id="CHEBI:33019"/>
        <dbReference type="ChEBI" id="CHEBI:61557"/>
        <dbReference type="ChEBI" id="CHEBI:140395"/>
        <dbReference type="EC" id="2.7.7.48"/>
    </reaction>
</comment>
<comment type="function">
    <text evidence="1 22">RNA-directed RNA polymerase that catalyzes the replication of viral genomic RNA. The template is composed of the viral RNA tightly encapsidated by the nucleoprotein (N). The replicase mode is dependent on intracellular N protein concentration. In this mode, the polymerase replicates the whole viral genome without recognizing transcriptional signals, and the replicated genome is not caped or polyadenylated.</text>
</comment>
<evidence type="ECO:0000256" key="9">
    <source>
        <dbReference type="ARBA" id="ARBA00022741"/>
    </source>
</evidence>
<dbReference type="Pfam" id="PF01728">
    <property type="entry name" value="FtsJ"/>
    <property type="match status" value="1"/>
</dbReference>
<evidence type="ECO:0000256" key="5">
    <source>
        <dbReference type="ARBA" id="ARBA00022664"/>
    </source>
</evidence>
<evidence type="ECO:0000256" key="16">
    <source>
        <dbReference type="ARBA" id="ARBA00023268"/>
    </source>
</evidence>
<comment type="catalytic activity">
    <reaction evidence="17">
        <text>a 5'-end triphospho-adenylyl-adenylyl-cytidylyl-adenosine in mRNA + GDP + H(+) = a 5'-end (5'-triphosphoguanosine)-adenylyl-adenylyl-cytidylyl-adenosine in mRNA + diphosphate</text>
        <dbReference type="Rhea" id="RHEA:65436"/>
        <dbReference type="Rhea" id="RHEA-COMP:16797"/>
        <dbReference type="Rhea" id="RHEA-COMP:16799"/>
        <dbReference type="ChEBI" id="CHEBI:15378"/>
        <dbReference type="ChEBI" id="CHEBI:33019"/>
        <dbReference type="ChEBI" id="CHEBI:58189"/>
        <dbReference type="ChEBI" id="CHEBI:156484"/>
        <dbReference type="ChEBI" id="CHEBI:156503"/>
        <dbReference type="EC" id="2.7.7.88"/>
    </reaction>
</comment>
<keyword evidence="13 22" id="KW-0693">Viral RNA replication</keyword>
<dbReference type="EC" id="3.6.1.-" evidence="22"/>
<dbReference type="EC" id="2.1.1.-" evidence="22"/>
<evidence type="ECO:0000256" key="12">
    <source>
        <dbReference type="ARBA" id="ARBA00022844"/>
    </source>
</evidence>
<comment type="catalytic activity">
    <reaction evidence="21 22">
        <text>GTP + H2O = GDP + phosphate + H(+)</text>
        <dbReference type="Rhea" id="RHEA:19669"/>
        <dbReference type="ChEBI" id="CHEBI:15377"/>
        <dbReference type="ChEBI" id="CHEBI:15378"/>
        <dbReference type="ChEBI" id="CHEBI:37565"/>
        <dbReference type="ChEBI" id="CHEBI:43474"/>
        <dbReference type="ChEBI" id="CHEBI:58189"/>
    </reaction>
</comment>
<dbReference type="InterPro" id="IPR014023">
    <property type="entry name" value="Mononeg_RNA_pol_cat"/>
</dbReference>
<accession>A0AAE9BUV1</accession>
<keyword evidence="10" id="KW-0378">Hydrolase</keyword>
<proteinExistence type="inferred from homology"/>
<keyword evidence="12 22" id="KW-0946">Virion</keyword>
<keyword evidence="14 22" id="KW-0506">mRNA capping</keyword>
<comment type="similarity">
    <text evidence="2 22">Belongs to the paramyxovirus L protein family.</text>
</comment>
<evidence type="ECO:0000256" key="15">
    <source>
        <dbReference type="ARBA" id="ARBA00023200"/>
    </source>
</evidence>
<evidence type="ECO:0000256" key="3">
    <source>
        <dbReference type="ARBA" id="ARBA00022484"/>
    </source>
</evidence>
<evidence type="ECO:0000256" key="11">
    <source>
        <dbReference type="ARBA" id="ARBA00022840"/>
    </source>
</evidence>
<evidence type="ECO:0000313" key="25">
    <source>
        <dbReference type="EMBL" id="UBB42373.1"/>
    </source>
</evidence>
<dbReference type="InterPro" id="IPR039736">
    <property type="entry name" value="L_poly_C"/>
</dbReference>
<evidence type="ECO:0000256" key="22">
    <source>
        <dbReference type="PIRNR" id="PIRNR000830"/>
    </source>
</evidence>
<dbReference type="Pfam" id="PF00946">
    <property type="entry name" value="Mononeg_RNA_pol"/>
    <property type="match status" value="1"/>
</dbReference>
<comment type="catalytic activity">
    <reaction evidence="20">
        <text>a 5'-end (5'-triphosphoguanosine)-adenylyl-adenylyl-cytidylyl-adenosine in mRNA + 2 S-adenosyl-L-methionine = a 5'-end (N(7)-methyl 5'-triphosphoguanosine)-(2'-O-methyladenylyl)-adenylyl-cytidylyl-adenosine in mRNA + 2 S-adenosyl-L-homocysteine + H(+)</text>
        <dbReference type="Rhea" id="RHEA:65376"/>
        <dbReference type="Rhea" id="RHEA-COMP:16797"/>
        <dbReference type="Rhea" id="RHEA-COMP:16798"/>
        <dbReference type="ChEBI" id="CHEBI:15378"/>
        <dbReference type="ChEBI" id="CHEBI:57856"/>
        <dbReference type="ChEBI" id="CHEBI:59789"/>
        <dbReference type="ChEBI" id="CHEBI:156483"/>
        <dbReference type="ChEBI" id="CHEBI:156484"/>
        <dbReference type="EC" id="2.1.1.375"/>
    </reaction>
</comment>
<keyword evidence="3 22" id="KW-0696">RNA-directed RNA polymerase</keyword>
<sequence length="2193" mass="252950">MQNLNDIIYPESHLDSPLVAGKLIELLEYAGLPHNQPLNDQTLLQNIAINKNKNKRTPLINTQLEFRQHLLANGIPISRLNHVPYPSGNKELFRLSDSQLTRKLQVLLKLSNSCYSKISPRLVALKNYVETGLGLKNRYHKKDDHDIHTESSMINLHRKMEGSRWYHPFLFWFTLKTDMRQVIKQNAHHRRRDIQNVIDYDLPRYYIQLNRNLVMILNKSDMTTHYLTNEMVLMFCDVAEGRLMIDLAMSSDIRYKDFLPRGQALWEIIDSLFIDLGNNTYNIVAMIEPLTLGYLQLNDKSPILKGAFLKYALDELISELRDNGINDDDEINTILEAFNRIFELHDIHMVAEYFSFFRTFGHPILEASDAATKVREHMNKPKIIDFKVMMKGHALFCGFIINGFRDRHGGSWPPLKLPDHATKRIKNAQVNNEGLTDEMCIENWKSFVGLKFECFMGLSLDDDLTMYMKDKALAALKSEWDSVYPKETMIYNPPAQTSSRRLVETFLSDSEFDPVNLINYVITGEYLTDPEFNISYSLKEKEIKKVGRLFAKMTYKMRACQVVAESLIANGVGKFFKENGMAKDEHELLKTLHRLSVSSVPRDNKIIERSHINSNLKLQSQPKTTPVTESSYTKTINNLANKKKRFYDANDDIQYETMSTFLTTDLQKFCLNWRQETSNIFAERLNEIYGLPGFFNWMHKRLELSVLYVSDPHCPPNLKEHIDLDNVPNDQLFIKYPMGGIEGYCQKLWTISTIPFLFLSAYEVGTKIAAVVQGDNQAIAITRRVHPNLSYRTKKIKSTEMAQKYFNQLRLNMAAIGHNLKANETIVSSHFFVYSKRIYYDGLVLSQALKPLSRVVFWSETLVDETRSACSNISTAISKSIEQGFNRWIGYSLNILKVLQQLVISLKFTINPSMTDDIVEPLIRNQNWLISAAIVPSQLGGFNYMNMCRLYLRNIGDPVTASIADIKRMIKVKLLDDSIIQKIMHQETGNSDYLDWASDPYSINIPSSQSVTVMLKNITARTILSNSDNPMLQGLFHFDFDEEDRDLARFLLDRPVVLPRAAHEIMDNSLTGARQEIAGMLDTTKGLIRNSIRLGGIRPKLVDKLSLYDYEQFRVFTNLMRNKKENQLIKADACSVQLAITLRKKMWFHLTQGRPIYGLEVPDTIEVVTGIFLDDYEDCELCVSNRLEYGWFFVPKDCELDTVSKESNQMRVPYFGSTTDERSEIKLSHVRSPSRALRAAIRIAMVYTWAFGDTDTCWEEAWYLASFRANVDLDELKAITPISTSNNIAHRLRDKSTQMKYSSSTLSRVGRYTVISNDNLNFTSEGNKIDTNLIYQQIMLMGLSILEDKFRFLLETGSRNTLLHLHINTSCCIVEMNEHPYIPTEVILPEMQHVNSNKLIYDDSPIIDKDQVKIHNQLYRSNDLDFPNWTLADLNKGLSQALSMTIIEIITKENRDHLNEFKVLALDDDVNSLITEFLLVNPSEFTLYLGLYIAIHWSFDIYYRRPEGKYQMQEFLSSIMTISPKSNFRVLANALSHPSVLRRFWDSGLIEPSYGPNLLHQDFIKMSIDLLIGSYTTYMDYWLDGEDLEYMITESDDVIVDQRFEITQARHLCFLSCLYLPKSEMPIIRGMTSIEKCAKLTSNLEQQKAIYGLYQDWNLEVLPIVIHPASLTYVRRGTVKHIKLRNYLSAEAFGYDKAMNQVQEKKVFDLPMKQVHFKDVLSYYYPANALATDQFSEFNFKIDITKDTNRWESHALRRIGYNSTSCYKAVEISSFIATKIDTDLPRLFLGEGSGSMMATYYLSLGPCTNYYNSGVSTHDATGQRVLSLMPSEYALVAKNNPNEQQMMNNLKVLFNGKPESTWIGNMDSFKCIMNTVPHNSCALIHSDMESSSEKDDFTIMTEQLHILALSINLSIETGVFVTKLAPRFGDKTNSLLNLYYKYYSEVTVFIPASSNPHSTEIYIICFNKKINTLVYPEILLEQLPHEKIWETVYISEIVLNLKLKKSMTIREQFKYKGDYTDSNLMSLTQNEKILLSYGFKINGPRNLKYLSNHDVGSGEEGLRSSINIQFNNIVNLFDTARDQIPFFDPYPIQESSKLKELMEQLTKKILTYYLIYSTGGYATERSRIIKNLRRKSLMLDLNNPMVQNILNPKTLKKYKNLGFKRQWIFAVSTVEIKLWWKVVGYSLLLMNPN</sequence>
<dbReference type="InterPro" id="IPR029063">
    <property type="entry name" value="SAM-dependent_MTases_sf"/>
</dbReference>
<comment type="subcellular location">
    <subcellularLocation>
        <location evidence="22">Virion</location>
    </subcellularLocation>
    <subcellularLocation>
        <location evidence="22">Host cytoplasm</location>
    </subcellularLocation>
</comment>
<dbReference type="GO" id="GO:0044423">
    <property type="term" value="C:virion component"/>
    <property type="evidence" value="ECO:0007669"/>
    <property type="project" value="UniProtKB-KW"/>
</dbReference>
<keyword evidence="7 22" id="KW-0949">S-adenosyl-L-methionine</keyword>
<dbReference type="PIRSF" id="PIRSF000830">
    <property type="entry name" value="RNA_pol_ParamyxoV"/>
    <property type="match status" value="1"/>
</dbReference>
<dbReference type="GO" id="GO:0030430">
    <property type="term" value="C:host cell cytoplasm"/>
    <property type="evidence" value="ECO:0007669"/>
    <property type="project" value="UniProtKB-SubCell"/>
</dbReference>
<keyword evidence="8 22" id="KW-0548">Nucleotidyltransferase</keyword>
<dbReference type="InterPro" id="IPR016269">
    <property type="entry name" value="RNA-dir_pol_paramyxovirus"/>
</dbReference>
<evidence type="ECO:0000256" key="19">
    <source>
        <dbReference type="ARBA" id="ARBA00047332"/>
    </source>
</evidence>
<keyword evidence="4 22" id="KW-0489">Methyltransferase</keyword>
<dbReference type="InterPro" id="IPR025786">
    <property type="entry name" value="Mononega_L_MeTrfase"/>
</dbReference>
<dbReference type="Pfam" id="PF14318">
    <property type="entry name" value="Mononeg_mRNAcap"/>
    <property type="match status" value="1"/>
</dbReference>
<dbReference type="GO" id="GO:0003968">
    <property type="term" value="F:RNA-directed RNA polymerase activity"/>
    <property type="evidence" value="ECO:0007669"/>
    <property type="project" value="UniProtKB-KW"/>
</dbReference>
<dbReference type="Gene3D" id="3.40.50.150">
    <property type="entry name" value="Vaccinia Virus protein VP39"/>
    <property type="match status" value="1"/>
</dbReference>
<evidence type="ECO:0000256" key="1">
    <source>
        <dbReference type="ARBA" id="ARBA00003132"/>
    </source>
</evidence>
<evidence type="ECO:0000256" key="20">
    <source>
        <dbReference type="ARBA" id="ARBA00047370"/>
    </source>
</evidence>
<dbReference type="GO" id="GO:0005524">
    <property type="term" value="F:ATP binding"/>
    <property type="evidence" value="ECO:0007669"/>
    <property type="project" value="UniProtKB-KW"/>
</dbReference>
<dbReference type="GO" id="GO:0004482">
    <property type="term" value="F:mRNA 5'-cap (guanine-N7-)-methyltransferase activity"/>
    <property type="evidence" value="ECO:0007669"/>
    <property type="project" value="InterPro"/>
</dbReference>
<evidence type="ECO:0000256" key="17">
    <source>
        <dbReference type="ARBA" id="ARBA00024494"/>
    </source>
</evidence>
<keyword evidence="6 22" id="KW-0808">Transferase</keyword>
<comment type="catalytic activity">
    <reaction evidence="19 22">
        <text>a 5'-end (5'-triphosphoguanosine)-adenylyl-adenylyl-cytidylyl-adenosine in mRNA + S-adenosyl-L-methionine = a 5'-end (5'-triphosphoguanosine)-(2'-O-methyladenylyl)-adenylyl-cytidylyl-adenosine in mRNA + S-adenosyl-L-homocysteine + H(+)</text>
        <dbReference type="Rhea" id="RHEA:65380"/>
        <dbReference type="Rhea" id="RHEA-COMP:16797"/>
        <dbReference type="Rhea" id="RHEA-COMP:16801"/>
        <dbReference type="ChEBI" id="CHEBI:15378"/>
        <dbReference type="ChEBI" id="CHEBI:57856"/>
        <dbReference type="ChEBI" id="CHEBI:59789"/>
        <dbReference type="ChEBI" id="CHEBI:156482"/>
        <dbReference type="ChEBI" id="CHEBI:156484"/>
    </reaction>
</comment>
<keyword evidence="9 22" id="KW-0547">Nucleotide-binding</keyword>
<dbReference type="EC" id="2.7.7.88" evidence="22"/>
<evidence type="ECO:0000259" key="23">
    <source>
        <dbReference type="PROSITE" id="PS50526"/>
    </source>
</evidence>
<keyword evidence="26" id="KW-1185">Reference proteome</keyword>
<dbReference type="PROSITE" id="PS51590">
    <property type="entry name" value="SAM_MT_MNV_L"/>
    <property type="match status" value="1"/>
</dbReference>
<name>A0AAE9BUV1_9MONO</name>
<evidence type="ECO:0000256" key="10">
    <source>
        <dbReference type="ARBA" id="ARBA00022801"/>
    </source>
</evidence>
<dbReference type="PROSITE" id="PS50526">
    <property type="entry name" value="RDRP_SSRNA_NEG_NONSEG"/>
    <property type="match status" value="1"/>
</dbReference>
<keyword evidence="5 22" id="KW-0507">mRNA processing</keyword>
<evidence type="ECO:0000259" key="24">
    <source>
        <dbReference type="PROSITE" id="PS51590"/>
    </source>
</evidence>
<dbReference type="InterPro" id="IPR002877">
    <property type="entry name" value="RNA_MeTrfase_FtsJ_dom"/>
</dbReference>
<dbReference type="EC" id="2.7.7.48" evidence="22"/>
<comment type="function">
    <text evidence="22">RNA-directed RNA polymerase that catalyzes the transcription of viral mRNAs, their capping and polyadenylation. The template is composed of the viral RNA tightly encapsidated by the nucleoprotein (N). The viral polymerase binds to the genomic RNA at the 3' leader promoter, and transcribes subsequently all viral mRNAs with a decreasing efficiency. The first gene is the most transcribed, and the last the least transcribed. The viral phosphoprotein acts as a processivity factor. Capping is concomitant with initiation of mRNA transcription. Indeed, a GDP polyribonucleotidyl transferase (PRNTase) adds the cap structure when the nascent RNA chain length has reached few nucleotides. Ribose 2'-O methylation of viral mRNA cap precedes and facilitates subsequent guanine-N-7 methylation, both activities being carried by the viral polymerase. Polyadenylation of mRNAs occur by a stuttering mechanism at a slipery stop site present at the end viral genes. After finishing transcription of a mRNA, the polymerase can resume transcription of the downstream gene.</text>
</comment>
<dbReference type="GO" id="GO:0016787">
    <property type="term" value="F:hydrolase activity"/>
    <property type="evidence" value="ECO:0007669"/>
    <property type="project" value="UniProtKB-KW"/>
</dbReference>
<dbReference type="NCBIfam" id="TIGR04198">
    <property type="entry name" value="paramyx_RNAcap"/>
    <property type="match status" value="1"/>
</dbReference>
<reference evidence="25 26" key="1">
    <citation type="submission" date="2021-05" db="EMBL/GenBank/DDBJ databases">
        <title>Comparation of mammalian active virome structures and with host-virus interactions in sympatric communities.</title>
        <authorList>
            <person name="Tan Z."/>
            <person name="Nie F.-Y."/>
            <person name="Zhang Y.-Z."/>
        </authorList>
    </citation>
    <scope>NUCLEOTIDE SEQUENCE [LARGE SCALE GENOMIC DNA]</scope>
    <source>
        <strain evidence="25">JSB_Msch</strain>
    </source>
</reference>
<dbReference type="Proteomes" id="UP001247617">
    <property type="component" value="Segment"/>
</dbReference>
<evidence type="ECO:0000313" key="26">
    <source>
        <dbReference type="Proteomes" id="UP001247617"/>
    </source>
</evidence>
<evidence type="ECO:0000256" key="2">
    <source>
        <dbReference type="ARBA" id="ARBA00007934"/>
    </source>
</evidence>
<evidence type="ECO:0000256" key="21">
    <source>
        <dbReference type="ARBA" id="ARBA00048548"/>
    </source>
</evidence>
<keyword evidence="15 22" id="KW-1035">Host cytoplasm</keyword>
<evidence type="ECO:0000256" key="7">
    <source>
        <dbReference type="ARBA" id="ARBA00022691"/>
    </source>
</evidence>